<gene>
    <name evidence="1" type="ORF">Indivirus_1_92</name>
</gene>
<name>A0A1V0SCN5_9VIRU</name>
<reference evidence="1" key="1">
    <citation type="journal article" date="2017" name="Science">
        <title>Giant viruses with an expanded complement of translation system components.</title>
        <authorList>
            <person name="Schulz F."/>
            <person name="Yutin N."/>
            <person name="Ivanova N.N."/>
            <person name="Ortega D.R."/>
            <person name="Lee T.K."/>
            <person name="Vierheilig J."/>
            <person name="Daims H."/>
            <person name="Horn M."/>
            <person name="Wagner M."/>
            <person name="Jensen G.J."/>
            <person name="Kyrpides N.C."/>
            <person name="Koonin E.V."/>
            <person name="Woyke T."/>
        </authorList>
    </citation>
    <scope>NUCLEOTIDE SEQUENCE</scope>
    <source>
        <strain evidence="1">ILV1</strain>
    </source>
</reference>
<sequence length="319" mass="37330">MLNTIPITIPITQINPIKNNQEIINGGDIHQPSIIEKMANETIIDEGIRKIEENSMQTGIANSFHNLESKIFANAKTITEIDHIEELIININDDKFVINDINNKQMGYFTIDHIIKYLSDPFDTQNQVLNEINEDSYQKGKELIKSLIFKLVYNKKNGKLSIIIIDYTKSRFMSNIELLVKLNDMLYKYQETQLTNLLSSVDKKNKEKIEDNIKKFIYQLLNYTLKLISKLSEKLKDIEDKKELKQNLIKYSASLVYKINTFINDQLKKYDSQNENIKQLLKYNIEIKENIKEKVNKILTKIEENQNKTSLKTSKFNEI</sequence>
<evidence type="ECO:0000313" key="1">
    <source>
        <dbReference type="EMBL" id="ARF09469.1"/>
    </source>
</evidence>
<proteinExistence type="predicted"/>
<accession>A0A1V0SCN5</accession>
<organism evidence="1">
    <name type="scientific">Indivirus ILV1</name>
    <dbReference type="NCBI Taxonomy" id="1977633"/>
    <lineage>
        <taxon>Viruses</taxon>
        <taxon>Varidnaviria</taxon>
        <taxon>Bamfordvirae</taxon>
        <taxon>Nucleocytoviricota</taxon>
        <taxon>Megaviricetes</taxon>
        <taxon>Imitervirales</taxon>
        <taxon>Mimiviridae</taxon>
        <taxon>Klosneuvirinae</taxon>
        <taxon>Indivirus</taxon>
    </lineage>
</organism>
<dbReference type="EMBL" id="KY684085">
    <property type="protein sequence ID" value="ARF09469.1"/>
    <property type="molecule type" value="Genomic_DNA"/>
</dbReference>
<protein>
    <submittedName>
        <fullName evidence="1">Uncharacterized protein</fullName>
    </submittedName>
</protein>